<feature type="transmembrane region" description="Helical" evidence="1">
    <location>
        <begin position="89"/>
        <end position="116"/>
    </location>
</feature>
<evidence type="ECO:0000313" key="2">
    <source>
        <dbReference type="EMBL" id="OXA64521.1"/>
    </source>
</evidence>
<dbReference type="AlphaFoldDB" id="A0A226F5Q5"/>
<dbReference type="EMBL" id="LNIX01000001">
    <property type="protein sequence ID" value="OXA64521.1"/>
    <property type="molecule type" value="Genomic_DNA"/>
</dbReference>
<evidence type="ECO:0000256" key="1">
    <source>
        <dbReference type="SAM" id="Phobius"/>
    </source>
</evidence>
<comment type="caution">
    <text evidence="2">The sequence shown here is derived from an EMBL/GenBank/DDBJ whole genome shotgun (WGS) entry which is preliminary data.</text>
</comment>
<keyword evidence="1" id="KW-0812">Transmembrane</keyword>
<dbReference type="Proteomes" id="UP000198287">
    <property type="component" value="Unassembled WGS sequence"/>
</dbReference>
<sequence>MLIRSLLANTSLQTLTPFDALQRCTKFSEWLYPQRLTFDRVTWEPTPTPTPRSKLIPWYFLSILCAIWETSFVFILLQQLLSHKKDSEILMPTYVLLLSCCICYTLSTTICCAYHFNPEELCFVIRNMLRIKGPSNESSNLTGFYLHGIITFSITIPLAIFVVMILRPKFDPTYLLLRNVTMISSEMKDVGQANFN</sequence>
<reference evidence="2 3" key="1">
    <citation type="submission" date="2015-12" db="EMBL/GenBank/DDBJ databases">
        <title>The genome of Folsomia candida.</title>
        <authorList>
            <person name="Faddeeva A."/>
            <person name="Derks M.F."/>
            <person name="Anvar Y."/>
            <person name="Smit S."/>
            <person name="Van Straalen N."/>
            <person name="Roelofs D."/>
        </authorList>
    </citation>
    <scope>NUCLEOTIDE SEQUENCE [LARGE SCALE GENOMIC DNA]</scope>
    <source>
        <strain evidence="2 3">VU population</strain>
        <tissue evidence="2">Whole body</tissue>
    </source>
</reference>
<name>A0A226F5Q5_FOLCA</name>
<keyword evidence="1" id="KW-1133">Transmembrane helix</keyword>
<evidence type="ECO:0000313" key="3">
    <source>
        <dbReference type="Proteomes" id="UP000198287"/>
    </source>
</evidence>
<feature type="transmembrane region" description="Helical" evidence="1">
    <location>
        <begin position="144"/>
        <end position="166"/>
    </location>
</feature>
<organism evidence="2 3">
    <name type="scientific">Folsomia candida</name>
    <name type="common">Springtail</name>
    <dbReference type="NCBI Taxonomy" id="158441"/>
    <lineage>
        <taxon>Eukaryota</taxon>
        <taxon>Metazoa</taxon>
        <taxon>Ecdysozoa</taxon>
        <taxon>Arthropoda</taxon>
        <taxon>Hexapoda</taxon>
        <taxon>Collembola</taxon>
        <taxon>Entomobryomorpha</taxon>
        <taxon>Isotomoidea</taxon>
        <taxon>Isotomidae</taxon>
        <taxon>Proisotominae</taxon>
        <taxon>Folsomia</taxon>
    </lineage>
</organism>
<protein>
    <submittedName>
        <fullName evidence="2">Uncharacterized protein</fullName>
    </submittedName>
</protein>
<accession>A0A226F5Q5</accession>
<proteinExistence type="predicted"/>
<gene>
    <name evidence="2" type="ORF">Fcan01_00931</name>
</gene>
<keyword evidence="1" id="KW-0472">Membrane</keyword>
<feature type="transmembrane region" description="Helical" evidence="1">
    <location>
        <begin position="56"/>
        <end position="77"/>
    </location>
</feature>
<keyword evidence="3" id="KW-1185">Reference proteome</keyword>